<evidence type="ECO:0000259" key="5">
    <source>
        <dbReference type="PROSITE" id="PS50937"/>
    </source>
</evidence>
<dbReference type="OrthoDB" id="465705at2"/>
<dbReference type="InterPro" id="IPR013216">
    <property type="entry name" value="Methyltransf_11"/>
</dbReference>
<organism evidence="6 7">
    <name type="scientific">Paenibacillus bovis</name>
    <dbReference type="NCBI Taxonomy" id="1616788"/>
    <lineage>
        <taxon>Bacteria</taxon>
        <taxon>Bacillati</taxon>
        <taxon>Bacillota</taxon>
        <taxon>Bacilli</taxon>
        <taxon>Bacillales</taxon>
        <taxon>Paenibacillaceae</taxon>
        <taxon>Paenibacillus</taxon>
    </lineage>
</organism>
<accession>A0A172ZAP1</accession>
<keyword evidence="3" id="KW-0238">DNA-binding</keyword>
<reference evidence="6 7" key="2">
    <citation type="journal article" date="2016" name="Int. J. Syst. Evol. Microbiol.">
        <title>Paenibacillus bovis sp. nov., isolated from raw yak (Bos grunniens) milk.</title>
        <authorList>
            <person name="Gao C."/>
            <person name="Han J."/>
            <person name="Liu Z."/>
            <person name="Xu X."/>
            <person name="Hang F."/>
            <person name="Wu Z."/>
        </authorList>
    </citation>
    <scope>NUCLEOTIDE SEQUENCE [LARGE SCALE GENOMIC DNA]</scope>
    <source>
        <strain evidence="6 7">BD3526</strain>
    </source>
</reference>
<dbReference type="GO" id="GO:0003677">
    <property type="term" value="F:DNA binding"/>
    <property type="evidence" value="ECO:0007669"/>
    <property type="project" value="UniProtKB-KW"/>
</dbReference>
<dbReference type="PANTHER" id="PTHR30204">
    <property type="entry name" value="REDOX-CYCLING DRUG-SENSING TRANSCRIPTIONAL ACTIVATOR SOXR"/>
    <property type="match status" value="1"/>
</dbReference>
<dbReference type="PANTHER" id="PTHR30204:SF69">
    <property type="entry name" value="MERR-FAMILY TRANSCRIPTIONAL REGULATOR"/>
    <property type="match status" value="1"/>
</dbReference>
<evidence type="ECO:0000256" key="3">
    <source>
        <dbReference type="ARBA" id="ARBA00023125"/>
    </source>
</evidence>
<dbReference type="EMBL" id="CP013023">
    <property type="protein sequence ID" value="ANF94701.1"/>
    <property type="molecule type" value="Genomic_DNA"/>
</dbReference>
<dbReference type="GO" id="GO:0008757">
    <property type="term" value="F:S-adenosylmethionine-dependent methyltransferase activity"/>
    <property type="evidence" value="ECO:0007669"/>
    <property type="project" value="InterPro"/>
</dbReference>
<dbReference type="PRINTS" id="PR00040">
    <property type="entry name" value="HTHMERR"/>
</dbReference>
<dbReference type="KEGG" id="pbv:AR543_00745"/>
<evidence type="ECO:0000313" key="7">
    <source>
        <dbReference type="Proteomes" id="UP000078148"/>
    </source>
</evidence>
<keyword evidence="2" id="KW-0805">Transcription regulation</keyword>
<sequence>MKINELASKLGISTRAIRFYEQNGLLEPARQQDNQYRVFVEEDIWRLQTIIALREAGMPLKDIRHVLEPTGLPDNERLRYYLELQHSILTTQWLEMKRMTETTAQMIELLRHRQELPIGEIYQLAEHSRTLREMRQNWQDHWDFDQRASQHDEYVQTDTGEYPDYEKALDSTASAIQGIAAEHGLDLGTGTGNLAGRLLRQGIRMSGVDQSQEMLKQCRSKFPDMDLRIGNLLAIPYPDQSFDFVVSSFTFRHLSDEQQLLALPEIQRVLKPHGRICITDRNSNFSDDKGSHAEFLLHWLNSHGFIATHLNPQDNWFTLLAVSIR</sequence>
<dbReference type="SMART" id="SM00422">
    <property type="entry name" value="HTH_MERR"/>
    <property type="match status" value="1"/>
</dbReference>
<proteinExistence type="predicted"/>
<dbReference type="InterPro" id="IPR029063">
    <property type="entry name" value="SAM-dependent_MTases_sf"/>
</dbReference>
<dbReference type="InterPro" id="IPR009061">
    <property type="entry name" value="DNA-bd_dom_put_sf"/>
</dbReference>
<dbReference type="Proteomes" id="UP000078148">
    <property type="component" value="Chromosome"/>
</dbReference>
<evidence type="ECO:0000313" key="6">
    <source>
        <dbReference type="EMBL" id="ANF94701.1"/>
    </source>
</evidence>
<dbReference type="CDD" id="cd00592">
    <property type="entry name" value="HTH_MerR-like"/>
    <property type="match status" value="1"/>
</dbReference>
<name>A0A172ZAP1_9BACL</name>
<dbReference type="SUPFAM" id="SSF46955">
    <property type="entry name" value="Putative DNA-binding domain"/>
    <property type="match status" value="1"/>
</dbReference>
<evidence type="ECO:0000256" key="2">
    <source>
        <dbReference type="ARBA" id="ARBA00023015"/>
    </source>
</evidence>
<dbReference type="CDD" id="cd02440">
    <property type="entry name" value="AdoMet_MTases"/>
    <property type="match status" value="1"/>
</dbReference>
<dbReference type="AlphaFoldDB" id="A0A172ZAP1"/>
<evidence type="ECO:0000256" key="1">
    <source>
        <dbReference type="ARBA" id="ARBA00022491"/>
    </source>
</evidence>
<dbReference type="GO" id="GO:0003700">
    <property type="term" value="F:DNA-binding transcription factor activity"/>
    <property type="evidence" value="ECO:0007669"/>
    <property type="project" value="InterPro"/>
</dbReference>
<dbReference type="PROSITE" id="PS50937">
    <property type="entry name" value="HTH_MERR_2"/>
    <property type="match status" value="1"/>
</dbReference>
<keyword evidence="1" id="KW-0678">Repressor</keyword>
<dbReference type="Pfam" id="PF08241">
    <property type="entry name" value="Methyltransf_11"/>
    <property type="match status" value="1"/>
</dbReference>
<evidence type="ECO:0000256" key="4">
    <source>
        <dbReference type="ARBA" id="ARBA00023163"/>
    </source>
</evidence>
<dbReference type="Pfam" id="PF13411">
    <property type="entry name" value="MerR_1"/>
    <property type="match status" value="1"/>
</dbReference>
<protein>
    <submittedName>
        <fullName evidence="6">Transcriptional regulator</fullName>
    </submittedName>
</protein>
<dbReference type="Gene3D" id="1.10.1660.10">
    <property type="match status" value="1"/>
</dbReference>
<dbReference type="Gene3D" id="3.40.50.150">
    <property type="entry name" value="Vaccinia Virus protein VP39"/>
    <property type="match status" value="1"/>
</dbReference>
<dbReference type="InterPro" id="IPR000551">
    <property type="entry name" value="MerR-type_HTH_dom"/>
</dbReference>
<dbReference type="SUPFAM" id="SSF53335">
    <property type="entry name" value="S-adenosyl-L-methionine-dependent methyltransferases"/>
    <property type="match status" value="1"/>
</dbReference>
<feature type="domain" description="HTH merR-type" evidence="5">
    <location>
        <begin position="1"/>
        <end position="69"/>
    </location>
</feature>
<dbReference type="InterPro" id="IPR047057">
    <property type="entry name" value="MerR_fam"/>
</dbReference>
<dbReference type="STRING" id="1616788.AR543_00745"/>
<reference evidence="7" key="1">
    <citation type="submission" date="2015-10" db="EMBL/GenBank/DDBJ databases">
        <title>Genome of Paenibacillus bovis sp. nov.</title>
        <authorList>
            <person name="Wu Z."/>
            <person name="Gao C."/>
            <person name="Liu Z."/>
            <person name="Zheng H."/>
        </authorList>
    </citation>
    <scope>NUCLEOTIDE SEQUENCE [LARGE SCALE GENOMIC DNA]</scope>
    <source>
        <strain evidence="7">BD3526</strain>
    </source>
</reference>
<keyword evidence="7" id="KW-1185">Reference proteome</keyword>
<keyword evidence="4" id="KW-0804">Transcription</keyword>
<gene>
    <name evidence="6" type="ORF">AR543_00745</name>
</gene>
<dbReference type="RefSeq" id="WP_060530941.1">
    <property type="nucleotide sequence ID" value="NZ_CP013023.1"/>
</dbReference>